<feature type="domain" description="N-acetyltransferase" evidence="5">
    <location>
        <begin position="6"/>
        <end position="153"/>
    </location>
</feature>
<comment type="similarity">
    <text evidence="4">Belongs to the acetyltransferase family. MshD subfamily.</text>
</comment>
<dbReference type="CDD" id="cd04301">
    <property type="entry name" value="NAT_SF"/>
    <property type="match status" value="1"/>
</dbReference>
<dbReference type="GO" id="GO:0035447">
    <property type="term" value="F:mycothiol synthase activity"/>
    <property type="evidence" value="ECO:0007669"/>
    <property type="project" value="UniProtKB-UniRule"/>
</dbReference>
<dbReference type="InterPro" id="IPR050832">
    <property type="entry name" value="Bact_Acetyltransf"/>
</dbReference>
<dbReference type="EC" id="2.3.1.189" evidence="4"/>
<dbReference type="Pfam" id="PF00583">
    <property type="entry name" value="Acetyltransf_1"/>
    <property type="match status" value="1"/>
</dbReference>
<dbReference type="OrthoDB" id="3208058at2"/>
<dbReference type="PIRSF" id="PIRSF021524">
    <property type="entry name" value="MSH_acetyltransferase"/>
    <property type="match status" value="1"/>
</dbReference>
<comment type="catalytic activity">
    <reaction evidence="4">
        <text>1D-myo-inositol 2-(L-cysteinylamino)-2-deoxy-alpha-D-glucopyranoside + acetyl-CoA = mycothiol + CoA + H(+)</text>
        <dbReference type="Rhea" id="RHEA:26172"/>
        <dbReference type="ChEBI" id="CHEBI:15378"/>
        <dbReference type="ChEBI" id="CHEBI:16768"/>
        <dbReference type="ChEBI" id="CHEBI:57287"/>
        <dbReference type="ChEBI" id="CHEBI:57288"/>
        <dbReference type="ChEBI" id="CHEBI:58887"/>
        <dbReference type="EC" id="2.3.1.189"/>
    </reaction>
</comment>
<evidence type="ECO:0000256" key="1">
    <source>
        <dbReference type="ARBA" id="ARBA00022679"/>
    </source>
</evidence>
<reference evidence="6 7" key="1">
    <citation type="submission" date="2017-02" db="EMBL/GenBank/DDBJ databases">
        <authorList>
            <person name="Peterson S.W."/>
        </authorList>
    </citation>
    <scope>NUCLEOTIDE SEQUENCE [LARGE SCALE GENOMIC DNA]</scope>
    <source>
        <strain evidence="6 7">VKM Ac-2059</strain>
    </source>
</reference>
<feature type="binding site" evidence="4">
    <location>
        <position position="236"/>
    </location>
    <ligand>
        <name>1D-myo-inositol 2-(L-cysteinylamino)-2-deoxy-alpha-D-glucopyranoside</name>
        <dbReference type="ChEBI" id="CHEBI:58887"/>
    </ligand>
</feature>
<dbReference type="InterPro" id="IPR000182">
    <property type="entry name" value="GNAT_dom"/>
</dbReference>
<dbReference type="SUPFAM" id="SSF55729">
    <property type="entry name" value="Acyl-CoA N-acyltransferases (Nat)"/>
    <property type="match status" value="2"/>
</dbReference>
<protein>
    <recommendedName>
        <fullName evidence="4">Mycothiol acetyltransferase</fullName>
        <shortName evidence="4">MSH acetyltransferase</shortName>
        <ecNumber evidence="4">2.3.1.189</ecNumber>
    </recommendedName>
    <alternativeName>
        <fullName evidence="4">Mycothiol synthase</fullName>
    </alternativeName>
</protein>
<feature type="binding site" evidence="4">
    <location>
        <begin position="279"/>
        <end position="284"/>
    </location>
    <ligand>
        <name>acetyl-CoA</name>
        <dbReference type="ChEBI" id="CHEBI:57288"/>
        <label>2</label>
    </ligand>
</feature>
<dbReference type="AlphaFoldDB" id="A0A1T5IVP1"/>
<comment type="subunit">
    <text evidence="4">Monomer.</text>
</comment>
<gene>
    <name evidence="4" type="primary">mshD</name>
    <name evidence="6" type="ORF">SAMN06309945_0880</name>
</gene>
<evidence type="ECO:0000313" key="6">
    <source>
        <dbReference type="EMBL" id="SKC43038.1"/>
    </source>
</evidence>
<evidence type="ECO:0000313" key="7">
    <source>
        <dbReference type="Proteomes" id="UP000190857"/>
    </source>
</evidence>
<feature type="binding site" evidence="4">
    <location>
        <begin position="247"/>
        <end position="253"/>
    </location>
    <ligand>
        <name>acetyl-CoA</name>
        <dbReference type="ChEBI" id="CHEBI:57288"/>
        <label>2</label>
    </ligand>
</feature>
<dbReference type="NCBIfam" id="TIGR03448">
    <property type="entry name" value="mycothiol_MshD"/>
    <property type="match status" value="1"/>
</dbReference>
<evidence type="ECO:0000256" key="3">
    <source>
        <dbReference type="ARBA" id="ARBA00023315"/>
    </source>
</evidence>
<feature type="binding site" evidence="4">
    <location>
        <position position="189"/>
    </location>
    <ligand>
        <name>1D-myo-inositol 2-(L-cysteinylamino)-2-deoxy-alpha-D-glucopyranoside</name>
        <dbReference type="ChEBI" id="CHEBI:58887"/>
    </ligand>
</feature>
<dbReference type="STRING" id="123320.SAMN06309945_0880"/>
<dbReference type="RefSeq" id="WP_079727038.1">
    <property type="nucleotide sequence ID" value="NZ_FUZP01000001.1"/>
</dbReference>
<comment type="function">
    <text evidence="4">Catalyzes the transfer of acetyl from acetyl-CoA to desacetylmycothiol (Cys-GlcN-Ins) to form mycothiol.</text>
</comment>
<feature type="binding site" evidence="4">
    <location>
        <position position="274"/>
    </location>
    <ligand>
        <name>1D-myo-inositol 2-(L-cysteinylamino)-2-deoxy-alpha-D-glucopyranoside</name>
        <dbReference type="ChEBI" id="CHEBI:58887"/>
    </ligand>
</feature>
<evidence type="ECO:0000256" key="2">
    <source>
        <dbReference type="ARBA" id="ARBA00022737"/>
    </source>
</evidence>
<sequence length="313" mass="33427">MRRLTLRVHNLTDPDVADVFWRMVRRAEAVDGQPPFNDQALVDVRAGSRTLIALVEPNDDEPGDTIIGAAILGQGELDLVLDPEWRGVGFGGAALTGLLGSASPHLTAWSHGDHPAARALAESHGFDRVRTLLQLRMPLGDGDAAAPDSARASASASASDGVTIRSFDADTDAEAWVALNARIFAHHPEQGKMTVADLAARQGEDWFDAGDFLLAVDEGGELIGYNWLKVEDDLGEIYVLGVSPDAAGRGLGRTLTNAGLARLRDRGVSTAALYVEADNEPAVRLYRSVGFADHTIDVQYRRKSSPQASSAQV</sequence>
<dbReference type="HAMAP" id="MF_01698">
    <property type="entry name" value="MshD"/>
    <property type="match status" value="1"/>
</dbReference>
<dbReference type="EMBL" id="FUZP01000001">
    <property type="protein sequence ID" value="SKC43038.1"/>
    <property type="molecule type" value="Genomic_DNA"/>
</dbReference>
<feature type="domain" description="N-acetyltransferase" evidence="5">
    <location>
        <begin position="162"/>
        <end position="313"/>
    </location>
</feature>
<name>A0A1T5IVP1_9MICO</name>
<dbReference type="Proteomes" id="UP000190857">
    <property type="component" value="Unassembled WGS sequence"/>
</dbReference>
<dbReference type="GO" id="GO:0010125">
    <property type="term" value="P:mycothiol biosynthetic process"/>
    <property type="evidence" value="ECO:0007669"/>
    <property type="project" value="UniProtKB-UniRule"/>
</dbReference>
<dbReference type="PANTHER" id="PTHR43877">
    <property type="entry name" value="AMINOALKYLPHOSPHONATE N-ACETYLTRANSFERASE-RELATED-RELATED"/>
    <property type="match status" value="1"/>
</dbReference>
<keyword evidence="7" id="KW-1185">Reference proteome</keyword>
<dbReference type="InterPro" id="IPR017813">
    <property type="entry name" value="Mycothiol_AcTrfase"/>
</dbReference>
<feature type="binding site" evidence="4">
    <location>
        <begin position="240"/>
        <end position="242"/>
    </location>
    <ligand>
        <name>acetyl-CoA</name>
        <dbReference type="ChEBI" id="CHEBI:57288"/>
        <label>2</label>
    </ligand>
</feature>
<comment type="caution">
    <text evidence="4">Lacks conserved residue(s) required for the propagation of feature annotation.</text>
</comment>
<keyword evidence="1 4" id="KW-0808">Transferase</keyword>
<proteinExistence type="inferred from homology"/>
<accession>A0A1T5IVP1</accession>
<dbReference type="Gene3D" id="3.40.630.30">
    <property type="match status" value="1"/>
</dbReference>
<keyword evidence="2 4" id="KW-0677">Repeat</keyword>
<organism evidence="6 7">
    <name type="scientific">Okibacterium fritillariae</name>
    <dbReference type="NCBI Taxonomy" id="123320"/>
    <lineage>
        <taxon>Bacteria</taxon>
        <taxon>Bacillati</taxon>
        <taxon>Actinomycetota</taxon>
        <taxon>Actinomycetes</taxon>
        <taxon>Micrococcales</taxon>
        <taxon>Microbacteriaceae</taxon>
        <taxon>Okibacterium</taxon>
    </lineage>
</organism>
<evidence type="ECO:0000259" key="5">
    <source>
        <dbReference type="PROSITE" id="PS51186"/>
    </source>
</evidence>
<feature type="binding site" evidence="4">
    <location>
        <position position="38"/>
    </location>
    <ligand>
        <name>1D-myo-inositol 2-(L-cysteinylamino)-2-deoxy-alpha-D-glucopyranoside</name>
        <dbReference type="ChEBI" id="CHEBI:58887"/>
    </ligand>
</feature>
<feature type="binding site" evidence="4">
    <location>
        <position position="229"/>
    </location>
    <ligand>
        <name>1D-myo-inositol 2-(L-cysteinylamino)-2-deoxy-alpha-D-glucopyranoside</name>
        <dbReference type="ChEBI" id="CHEBI:58887"/>
    </ligand>
</feature>
<dbReference type="InterPro" id="IPR016181">
    <property type="entry name" value="Acyl_CoA_acyltransferase"/>
</dbReference>
<evidence type="ECO:0000256" key="4">
    <source>
        <dbReference type="HAMAP-Rule" id="MF_01698"/>
    </source>
</evidence>
<dbReference type="PROSITE" id="PS51186">
    <property type="entry name" value="GNAT"/>
    <property type="match status" value="2"/>
</dbReference>
<keyword evidence="3 4" id="KW-0012">Acyltransferase</keyword>